<evidence type="ECO:0000256" key="1">
    <source>
        <dbReference type="SAM" id="Phobius"/>
    </source>
</evidence>
<dbReference type="AlphaFoldDB" id="A0A8S9IX21"/>
<organism evidence="3">
    <name type="scientific">Brassica cretica</name>
    <name type="common">Mustard</name>
    <dbReference type="NCBI Taxonomy" id="69181"/>
    <lineage>
        <taxon>Eukaryota</taxon>
        <taxon>Viridiplantae</taxon>
        <taxon>Streptophyta</taxon>
        <taxon>Embryophyta</taxon>
        <taxon>Tracheophyta</taxon>
        <taxon>Spermatophyta</taxon>
        <taxon>Magnoliopsida</taxon>
        <taxon>eudicotyledons</taxon>
        <taxon>Gunneridae</taxon>
        <taxon>Pentapetalae</taxon>
        <taxon>rosids</taxon>
        <taxon>malvids</taxon>
        <taxon>Brassicales</taxon>
        <taxon>Brassicaceae</taxon>
        <taxon>Brassiceae</taxon>
        <taxon>Brassica</taxon>
    </lineage>
</organism>
<feature type="domain" description="F-box associated beta-propeller type 3" evidence="2">
    <location>
        <begin position="49"/>
        <end position="176"/>
    </location>
</feature>
<feature type="transmembrane region" description="Helical" evidence="1">
    <location>
        <begin position="266"/>
        <end position="287"/>
    </location>
</feature>
<gene>
    <name evidence="3" type="ORF">F2Q70_00000612</name>
</gene>
<evidence type="ECO:0000259" key="2">
    <source>
        <dbReference type="Pfam" id="PF08268"/>
    </source>
</evidence>
<dbReference type="InterPro" id="IPR013187">
    <property type="entry name" value="F-box-assoc_dom_typ3"/>
</dbReference>
<reference evidence="3" key="1">
    <citation type="submission" date="2019-12" db="EMBL/GenBank/DDBJ databases">
        <title>Genome sequencing and annotation of Brassica cretica.</title>
        <authorList>
            <person name="Studholme D.J."/>
            <person name="Sarris P.F."/>
        </authorList>
    </citation>
    <scope>NUCLEOTIDE SEQUENCE</scope>
    <source>
        <strain evidence="3">PFS-102/07</strain>
        <tissue evidence="3">Leaf</tissue>
    </source>
</reference>
<proteinExistence type="predicted"/>
<dbReference type="EMBL" id="QGKY02001015">
    <property type="protein sequence ID" value="KAF2573972.1"/>
    <property type="molecule type" value="Genomic_DNA"/>
</dbReference>
<sequence length="288" mass="32460">MLSPSSSSAESLLEPDLTFPGMGGYRMPHYFLRGQPPSIGCSYWNPEVFGKRSEEIRVIQAPHAMCQFCKSFGFIEHGGKPAIFDYTRIRETGVLELWVLEVDGGIWSRKSLVLKPCQRHLVDEINVNELIVHGTAQNNEVILALTYPCYLLYYDLIKNDLRKVEPAKTAAASKPQSIVDSYTASLENMTAHGALDVTDLVSSIDLDSTWVCAFSPGRRFWRRDGSGQAEVEFEFLQIGQEQDDNYSNLMVNYFDIKVLTAFMGDILMFICLIMILVSLMSFLLLSVK</sequence>
<comment type="caution">
    <text evidence="3">The sequence shown here is derived from an EMBL/GenBank/DDBJ whole genome shotgun (WGS) entry which is preliminary data.</text>
</comment>
<keyword evidence="1" id="KW-0472">Membrane</keyword>
<keyword evidence="1" id="KW-1133">Transmembrane helix</keyword>
<name>A0A8S9IX21_BRACR</name>
<keyword evidence="1" id="KW-0812">Transmembrane</keyword>
<evidence type="ECO:0000313" key="3">
    <source>
        <dbReference type="EMBL" id="KAF2573972.1"/>
    </source>
</evidence>
<protein>
    <recommendedName>
        <fullName evidence="2">F-box associated beta-propeller type 3 domain-containing protein</fullName>
    </recommendedName>
</protein>
<dbReference type="Pfam" id="PF08268">
    <property type="entry name" value="FBA_3"/>
    <property type="match status" value="1"/>
</dbReference>
<accession>A0A8S9IX21</accession>